<organism evidence="1 2">
    <name type="scientific">Symbiodinium microadriaticum</name>
    <name type="common">Dinoflagellate</name>
    <name type="synonym">Zooxanthella microadriatica</name>
    <dbReference type="NCBI Taxonomy" id="2951"/>
    <lineage>
        <taxon>Eukaryota</taxon>
        <taxon>Sar</taxon>
        <taxon>Alveolata</taxon>
        <taxon>Dinophyceae</taxon>
        <taxon>Suessiales</taxon>
        <taxon>Symbiodiniaceae</taxon>
        <taxon>Symbiodinium</taxon>
    </lineage>
</organism>
<reference evidence="1 2" key="1">
    <citation type="submission" date="2016-02" db="EMBL/GenBank/DDBJ databases">
        <title>Genome analysis of coral dinoflagellate symbionts highlights evolutionary adaptations to a symbiotic lifestyle.</title>
        <authorList>
            <person name="Aranda M."/>
            <person name="Li Y."/>
            <person name="Liew Y.J."/>
            <person name="Baumgarten S."/>
            <person name="Simakov O."/>
            <person name="Wilson M."/>
            <person name="Piel J."/>
            <person name="Ashoor H."/>
            <person name="Bougouffa S."/>
            <person name="Bajic V.B."/>
            <person name="Ryu T."/>
            <person name="Ravasi T."/>
            <person name="Bayer T."/>
            <person name="Micklem G."/>
            <person name="Kim H."/>
            <person name="Bhak J."/>
            <person name="Lajeunesse T.C."/>
            <person name="Voolstra C.R."/>
        </authorList>
    </citation>
    <scope>NUCLEOTIDE SEQUENCE [LARGE SCALE GENOMIC DNA]</scope>
    <source>
        <strain evidence="1 2">CCMP2467</strain>
    </source>
</reference>
<name>A0A1Q9EZA3_SYMMI</name>
<sequence>MSLELRVTHLEELVLALRSRVAHLESLLSPRARSASFEVVAQRRASNVLRPVVKSGCFFDALSTGSTVVRAAGTV</sequence>
<proteinExistence type="predicted"/>
<keyword evidence="2" id="KW-1185">Reference proteome</keyword>
<gene>
    <name evidence="1" type="ORF">AK812_SmicGene3304</name>
</gene>
<dbReference type="Proteomes" id="UP000186817">
    <property type="component" value="Unassembled WGS sequence"/>
</dbReference>
<comment type="caution">
    <text evidence="1">The sequence shown here is derived from an EMBL/GenBank/DDBJ whole genome shotgun (WGS) entry which is preliminary data.</text>
</comment>
<dbReference type="AlphaFoldDB" id="A0A1Q9EZA3"/>
<evidence type="ECO:0000313" key="1">
    <source>
        <dbReference type="EMBL" id="OLQ12794.1"/>
    </source>
</evidence>
<accession>A0A1Q9EZA3</accession>
<protein>
    <submittedName>
        <fullName evidence="1">Uncharacterized protein</fullName>
    </submittedName>
</protein>
<evidence type="ECO:0000313" key="2">
    <source>
        <dbReference type="Proteomes" id="UP000186817"/>
    </source>
</evidence>
<dbReference type="EMBL" id="LSRX01000038">
    <property type="protein sequence ID" value="OLQ12794.1"/>
    <property type="molecule type" value="Genomic_DNA"/>
</dbReference>